<evidence type="ECO:0000313" key="2">
    <source>
        <dbReference type="EMBL" id="HEB74667.1"/>
    </source>
</evidence>
<evidence type="ECO:0000313" key="1">
    <source>
        <dbReference type="EMBL" id="AMM41740.1"/>
    </source>
</evidence>
<dbReference type="EMBL" id="DRKW01000332">
    <property type="protein sequence ID" value="HEB74667.1"/>
    <property type="molecule type" value="Genomic_DNA"/>
</dbReference>
<sequence length="210" mass="24745">MELFDFFGEYETLVKKADILFQKIAQEYPSCVRCHIHCCDCCYAPFGLFIIEAAYINFYFNRLERRQRREIFRRMEKTETDILHAKDRLHVFDDDPKMKVFGMGKQRIRCPFLNDKEECDFYVKRPIICRLYGVPLALKEKVYACGSSGFQKGVTYPTVKLDEIYHQLCNLSERLLNWAGSAHPEKCSLMLFVPRALKLPFNNLIKGILE</sequence>
<dbReference type="KEGG" id="daw:HS1_001948"/>
<dbReference type="OrthoDB" id="9810361at2"/>
<gene>
    <name evidence="2" type="ORF">ENJ03_05550</name>
    <name evidence="1" type="ORF">HS1_001948</name>
</gene>
<dbReference type="EMBL" id="CP013015">
    <property type="protein sequence ID" value="AMM41740.1"/>
    <property type="molecule type" value="Genomic_DNA"/>
</dbReference>
<accession>A0A7V1I5B8</accession>
<organism evidence="2">
    <name type="scientific">Desulfofervidus auxilii</name>
    <dbReference type="NCBI Taxonomy" id="1621989"/>
    <lineage>
        <taxon>Bacteria</taxon>
        <taxon>Pseudomonadati</taxon>
        <taxon>Thermodesulfobacteriota</taxon>
        <taxon>Candidatus Desulfofervidia</taxon>
        <taxon>Candidatus Desulfofervidales</taxon>
        <taxon>Candidatus Desulfofervidaceae</taxon>
        <taxon>Candidatus Desulfofervidus</taxon>
    </lineage>
</organism>
<dbReference type="RefSeq" id="WP_066064683.1">
    <property type="nucleotide sequence ID" value="NZ_CP013015.1"/>
</dbReference>
<reference evidence="2" key="2">
    <citation type="journal article" date="2020" name="mSystems">
        <title>Genome- and Community-Level Interaction Insights into Carbon Utilization and Element Cycling Functions of Hydrothermarchaeota in Hydrothermal Sediment.</title>
        <authorList>
            <person name="Zhou Z."/>
            <person name="Liu Y."/>
            <person name="Xu W."/>
            <person name="Pan J."/>
            <person name="Luo Z.H."/>
            <person name="Li M."/>
        </authorList>
    </citation>
    <scope>NUCLEOTIDE SEQUENCE [LARGE SCALE GENOMIC DNA]</scope>
    <source>
        <strain evidence="2">HyVt-45</strain>
    </source>
</reference>
<name>A0A7V1I5B8_DESA2</name>
<keyword evidence="3" id="KW-1185">Reference proteome</keyword>
<reference evidence="1 3" key="1">
    <citation type="submission" date="2015-10" db="EMBL/GenBank/DDBJ databases">
        <title>Candidatus Desulfofervidus auxilii, a hydrogenotrophic sulfate-reducing bacterium involved in the thermophilic anaerobic oxidation of methane.</title>
        <authorList>
            <person name="Krukenberg V."/>
            <person name="Richter M."/>
            <person name="Wegener G."/>
        </authorList>
    </citation>
    <scope>NUCLEOTIDE SEQUENCE [LARGE SCALE GENOMIC DNA]</scope>
    <source>
        <strain evidence="1 3">HS1</strain>
    </source>
</reference>
<proteinExistence type="predicted"/>
<dbReference type="Proteomes" id="UP000070560">
    <property type="component" value="Chromosome"/>
</dbReference>
<evidence type="ECO:0000313" key="3">
    <source>
        <dbReference type="Proteomes" id="UP000070560"/>
    </source>
</evidence>
<protein>
    <submittedName>
        <fullName evidence="1">Protein belonging to Uncharacterized protein family UPF0153</fullName>
    </submittedName>
</protein>
<dbReference type="AlphaFoldDB" id="A0A7V1I5B8"/>
<dbReference type="Proteomes" id="UP000886268">
    <property type="component" value="Unassembled WGS sequence"/>
</dbReference>